<proteinExistence type="predicted"/>
<keyword evidence="4" id="KW-0804">Transcription</keyword>
<comment type="subcellular location">
    <subcellularLocation>
        <location evidence="1">Nucleus</location>
    </subcellularLocation>
</comment>
<dbReference type="EMBL" id="OX451735">
    <property type="protein sequence ID" value="CAI8594160.1"/>
    <property type="molecule type" value="Genomic_DNA"/>
</dbReference>
<dbReference type="GO" id="GO:0003700">
    <property type="term" value="F:DNA-binding transcription factor activity"/>
    <property type="evidence" value="ECO:0007669"/>
    <property type="project" value="InterPro"/>
</dbReference>
<sequence length="97" mass="10653">MQPVPANGISHAGINTQVVQYETPPQLGPGHAMVPPPAYPYLDPYYKSMFAPYDAQAYLPQPYGTHPMTNLQLMGIQHTDVPFPSDAVEEPVFVNAK</sequence>
<dbReference type="InterPro" id="IPR001289">
    <property type="entry name" value="NFYA"/>
</dbReference>
<evidence type="ECO:0000256" key="3">
    <source>
        <dbReference type="ARBA" id="ARBA00023125"/>
    </source>
</evidence>
<evidence type="ECO:0000256" key="5">
    <source>
        <dbReference type="ARBA" id="ARBA00023242"/>
    </source>
</evidence>
<evidence type="ECO:0000313" key="6">
    <source>
        <dbReference type="EMBL" id="CAI8594160.1"/>
    </source>
</evidence>
<name>A0AAV0Z6F2_VICFA</name>
<dbReference type="AlphaFoldDB" id="A0AAV0Z6F2"/>
<protein>
    <submittedName>
        <fullName evidence="6">Uncharacterized protein</fullName>
    </submittedName>
</protein>
<keyword evidence="7" id="KW-1185">Reference proteome</keyword>
<accession>A0AAV0Z6F2</accession>
<organism evidence="6 7">
    <name type="scientific">Vicia faba</name>
    <name type="common">Broad bean</name>
    <name type="synonym">Faba vulgaris</name>
    <dbReference type="NCBI Taxonomy" id="3906"/>
    <lineage>
        <taxon>Eukaryota</taxon>
        <taxon>Viridiplantae</taxon>
        <taxon>Streptophyta</taxon>
        <taxon>Embryophyta</taxon>
        <taxon>Tracheophyta</taxon>
        <taxon>Spermatophyta</taxon>
        <taxon>Magnoliopsida</taxon>
        <taxon>eudicotyledons</taxon>
        <taxon>Gunneridae</taxon>
        <taxon>Pentapetalae</taxon>
        <taxon>rosids</taxon>
        <taxon>fabids</taxon>
        <taxon>Fabales</taxon>
        <taxon>Fabaceae</taxon>
        <taxon>Papilionoideae</taxon>
        <taxon>50 kb inversion clade</taxon>
        <taxon>NPAAA clade</taxon>
        <taxon>Hologalegina</taxon>
        <taxon>IRL clade</taxon>
        <taxon>Fabeae</taxon>
        <taxon>Vicia</taxon>
    </lineage>
</organism>
<keyword evidence="5" id="KW-0539">Nucleus</keyword>
<evidence type="ECO:0000256" key="1">
    <source>
        <dbReference type="ARBA" id="ARBA00004123"/>
    </source>
</evidence>
<keyword evidence="3" id="KW-0238">DNA-binding</keyword>
<evidence type="ECO:0000313" key="7">
    <source>
        <dbReference type="Proteomes" id="UP001157006"/>
    </source>
</evidence>
<evidence type="ECO:0000256" key="2">
    <source>
        <dbReference type="ARBA" id="ARBA00023015"/>
    </source>
</evidence>
<dbReference type="GO" id="GO:0005634">
    <property type="term" value="C:nucleus"/>
    <property type="evidence" value="ECO:0007669"/>
    <property type="project" value="UniProtKB-SubCell"/>
</dbReference>
<reference evidence="6 7" key="1">
    <citation type="submission" date="2023-01" db="EMBL/GenBank/DDBJ databases">
        <authorList>
            <person name="Kreplak J."/>
        </authorList>
    </citation>
    <scope>NUCLEOTIDE SEQUENCE [LARGE SCALE GENOMIC DNA]</scope>
</reference>
<gene>
    <name evidence="6" type="ORF">VFH_I127360</name>
</gene>
<dbReference type="Proteomes" id="UP001157006">
    <property type="component" value="Chromosome 1S"/>
</dbReference>
<evidence type="ECO:0000256" key="4">
    <source>
        <dbReference type="ARBA" id="ARBA00023163"/>
    </source>
</evidence>
<keyword evidence="2" id="KW-0805">Transcription regulation</keyword>
<dbReference type="GO" id="GO:0003677">
    <property type="term" value="F:DNA binding"/>
    <property type="evidence" value="ECO:0007669"/>
    <property type="project" value="UniProtKB-KW"/>
</dbReference>
<dbReference type="PANTHER" id="PTHR12632">
    <property type="entry name" value="TRANSCRIPTION FACTOR NF-Y ALPHA-RELATED"/>
    <property type="match status" value="1"/>
</dbReference>